<dbReference type="Proteomes" id="UP001139981">
    <property type="component" value="Unassembled WGS sequence"/>
</dbReference>
<gene>
    <name evidence="1" type="ORF">IWW38_000780</name>
</gene>
<evidence type="ECO:0000313" key="1">
    <source>
        <dbReference type="EMBL" id="KAJ2899902.1"/>
    </source>
</evidence>
<name>A0ACC1M8S8_9FUNG</name>
<reference evidence="1" key="1">
    <citation type="submission" date="2022-07" db="EMBL/GenBank/DDBJ databases">
        <title>Phylogenomic reconstructions and comparative analyses of Kickxellomycotina fungi.</title>
        <authorList>
            <person name="Reynolds N.K."/>
            <person name="Stajich J.E."/>
            <person name="Barry K."/>
            <person name="Grigoriev I.V."/>
            <person name="Crous P."/>
            <person name="Smith M.E."/>
        </authorList>
    </citation>
    <scope>NUCLEOTIDE SEQUENCE</scope>
    <source>
        <strain evidence="1">CBS 190363</strain>
    </source>
</reference>
<proteinExistence type="predicted"/>
<comment type="caution">
    <text evidence="1">The sequence shown here is derived from an EMBL/GenBank/DDBJ whole genome shotgun (WGS) entry which is preliminary data.</text>
</comment>
<dbReference type="EMBL" id="JANBVB010000015">
    <property type="protein sequence ID" value="KAJ2899902.1"/>
    <property type="molecule type" value="Genomic_DNA"/>
</dbReference>
<protein>
    <submittedName>
        <fullName evidence="1">Uncharacterized protein</fullName>
    </submittedName>
</protein>
<accession>A0ACC1M8S8</accession>
<evidence type="ECO:0000313" key="2">
    <source>
        <dbReference type="Proteomes" id="UP001139981"/>
    </source>
</evidence>
<keyword evidence="2" id="KW-1185">Reference proteome</keyword>
<organism evidence="1 2">
    <name type="scientific">Coemansia aciculifera</name>
    <dbReference type="NCBI Taxonomy" id="417176"/>
    <lineage>
        <taxon>Eukaryota</taxon>
        <taxon>Fungi</taxon>
        <taxon>Fungi incertae sedis</taxon>
        <taxon>Zoopagomycota</taxon>
        <taxon>Kickxellomycotina</taxon>
        <taxon>Kickxellomycetes</taxon>
        <taxon>Kickxellales</taxon>
        <taxon>Kickxellaceae</taxon>
        <taxon>Coemansia</taxon>
    </lineage>
</organism>
<sequence length="1762" mass="192068">MEFWKRSKKGAPPTPPVNGTTTNGINPSTISGPINTMEPSNSSYGGSSPRSPVSLTAGGTENGGGGATFGDAEFRERYKTYRQQRRQSHTSRSSQLTTGSNEGGGDGAYSQQQQLPPPSLASSGTLPTLQSMTRQWGGAGYDDAGGSSQQLRTASVVSTASSASGGGLAEGGSGGPPRGSLRSTRSAATGRPLTGGSGSGNLDLSTRSTSLSANRLIASSASAVGAFPSAASPVGQHHHQMQMTEAATSSSSASSSLGEEEINLMLGRLMDEMDLKDAQRLQMHQMSTANKLRLLKQHKQFEAFPTDNRGNAPEYFYQSLIGSDIRILPKQTLVHLRVCVSTQPVLWVKQFVEMQGLEALSDCLGVLNHAGVRKGDDITKEMEIIKCIKSVVNIQWGAQDVMRYPTCVHNLCFSIDAPSLLTRRLISEILTYICYLNVPTGHNAVLKGLDKLQKFREMQKRFEPWMRALESAVDGRGRMGSRVGVSEELRQLGGTADRDLIDYVLSSMIFVNAVVGVSDDIEMRTHYRHQLHAAGLTRIMKKLRSGFDSPMIALQINKYDKDAEQDHADSLELYNQQIMQDMTDPEEVFQAILAQIDDDERSREHFLSILQRLLLLRDDFVSPVESATNAIAAGGHGGSTKARYYQLLDEITTQVVMDIRSGEPPMSDDSDSEDAVRTVASGGGGGGRNGDSFTSQYGVSVAGIIDKFSNEEQLEEAVREAKELREQLEKVTRQKNELELEVSLKSEGLVGTLKTKIFALEDLLRMSRHTIEALQTQIKELRDQFTQKLAKQDSQLKQLYSALQDEAGEHDMLRRLKDDLTLENEVLRSGVIVAADGGEINHELLLAEIEKLKRQRPELNRMTEARQMLEKILADAGHQQGGSSAAQRSIKPPAAADVQSPLPAGAKMGTVTMDSVTSTPTRLADFASELERKLGGGGGRTSDVVTPHVQTLDDDDEGDDNGGSAPEEGSNALAPSSVGPFAPPPMAPPPPPVLVRANVGAPVSSPQAPPPPPIGASTPPPPAPPPPLMPAAGGLLKPSAAALAGVQLRSTKAGSAGSSAAPSPSAPPPPPLAPAAPPLGPGMAPPPPPAPGSTLLGPLRRKELVYVPKVKLKALQWDKLNDQNVESSMWCKLEDRAGLPERQVVDTLHANGAFASLERLFAAKQAVDVFALREKRRKEREDKALDEVTVLESKRAYNINIMLGMLKKLAFADIRRALLRMDTAVLTENLLKQLLSFVPTPEERGLLSAFHGRPDRKRLARPDRFFLETMKVWRYEQRLRATVTWITWPESFRDVQADVASVMTAAHAVSTSRHFPQVLEVVLSIGNFMNGSGFRGGAFGFRIASLNRLMDTKADDNKTTLLHFVASAVEENFPAALEFLDELKPVDSGCRVSYAEMKAEMGDMRVRLAEAKRELELLREQREKELKEVAMESEVPTTTSTATATAKDDSASDDSGGEERASSASDPQDRFLLTMRRFLLEATEQYDALVSQFAAMDDAYATSVLLYGEDPRSMAPEEFFGIFKTFTASFGQSHRDNTRERERKRAAEKRRKQIEIQIEQKRMAKQTRTTAAANRPSAAPVPRDQPIDSQDLSSADDLSSSADALVPTGAENGAVDDLLKSLMAGTDLERVEATKRRRRRELMSIRRRSSVRRSVHRNSISIKALQMLRDIKEDEDDELMAAAAAAEDGGDMLPPVPATAAAAARHLRSLHRGADRMLTISEDDDHQNSGNAQLQQDEVLDRFDDVDEAERRAARRRQLFKD</sequence>